<accession>A0ABT6HM03</accession>
<protein>
    <submittedName>
        <fullName evidence="2">Uncharacterized protein</fullName>
    </submittedName>
</protein>
<organism evidence="2 3">
    <name type="scientific">Streptomyces chengmaiensis</name>
    <dbReference type="NCBI Taxonomy" id="3040919"/>
    <lineage>
        <taxon>Bacteria</taxon>
        <taxon>Bacillati</taxon>
        <taxon>Actinomycetota</taxon>
        <taxon>Actinomycetes</taxon>
        <taxon>Kitasatosporales</taxon>
        <taxon>Streptomycetaceae</taxon>
        <taxon>Streptomyces</taxon>
    </lineage>
</organism>
<evidence type="ECO:0000256" key="1">
    <source>
        <dbReference type="SAM" id="MobiDB-lite"/>
    </source>
</evidence>
<comment type="caution">
    <text evidence="2">The sequence shown here is derived from an EMBL/GenBank/DDBJ whole genome shotgun (WGS) entry which is preliminary data.</text>
</comment>
<dbReference type="RefSeq" id="WP_279927691.1">
    <property type="nucleotide sequence ID" value="NZ_JARWBG010000010.1"/>
</dbReference>
<name>A0ABT6HM03_9ACTN</name>
<gene>
    <name evidence="2" type="ORF">QCN29_11205</name>
</gene>
<dbReference type="EMBL" id="JARWBG010000010">
    <property type="protein sequence ID" value="MDH2389350.1"/>
    <property type="molecule type" value="Genomic_DNA"/>
</dbReference>
<evidence type="ECO:0000313" key="3">
    <source>
        <dbReference type="Proteomes" id="UP001223144"/>
    </source>
</evidence>
<keyword evidence="3" id="KW-1185">Reference proteome</keyword>
<feature type="region of interest" description="Disordered" evidence="1">
    <location>
        <begin position="1"/>
        <end position="68"/>
    </location>
</feature>
<evidence type="ECO:0000313" key="2">
    <source>
        <dbReference type="EMBL" id="MDH2389350.1"/>
    </source>
</evidence>
<feature type="compositionally biased region" description="Basic and acidic residues" evidence="1">
    <location>
        <begin position="14"/>
        <end position="23"/>
    </location>
</feature>
<sequence length="68" mass="7671">MSAEQGRRNWLNMRPEDFEKSLEPKPAPPGQMQLFPPGPAQPKSRRKPPIEPSAFGTMDLLDLVDPDE</sequence>
<proteinExistence type="predicted"/>
<dbReference type="Proteomes" id="UP001223144">
    <property type="component" value="Unassembled WGS sequence"/>
</dbReference>
<reference evidence="2 3" key="1">
    <citation type="submission" date="2023-04" db="EMBL/GenBank/DDBJ databases">
        <title>Streptomyces chengmaiensis sp. nov. isolated from the stem of mangrove plant in Hainan.</title>
        <authorList>
            <person name="Huang X."/>
            <person name="Zhou S."/>
            <person name="Chu X."/>
            <person name="Xie Y."/>
            <person name="Lin Y."/>
        </authorList>
    </citation>
    <scope>NUCLEOTIDE SEQUENCE [LARGE SCALE GENOMIC DNA]</scope>
    <source>
        <strain evidence="2 3">HNM0663</strain>
    </source>
</reference>